<dbReference type="Proteomes" id="UP000625780">
    <property type="component" value="Unassembled WGS sequence"/>
</dbReference>
<dbReference type="Pfam" id="PF16472">
    <property type="entry name" value="DUF5050"/>
    <property type="match status" value="1"/>
</dbReference>
<reference evidence="4" key="1">
    <citation type="journal article" date="2019" name="Int. J. Syst. Evol. Microbiol.">
        <title>The Global Catalogue of Microorganisms (GCM) 10K type strain sequencing project: providing services to taxonomists for standard genome sequencing and annotation.</title>
        <authorList>
            <consortium name="The Broad Institute Genomics Platform"/>
            <consortium name="The Broad Institute Genome Sequencing Center for Infectious Disease"/>
            <person name="Wu L."/>
            <person name="Ma J."/>
        </authorList>
    </citation>
    <scope>NUCLEOTIDE SEQUENCE [LARGE SCALE GENOMIC DNA]</scope>
    <source>
        <strain evidence="4">CGMCC 1.12606</strain>
    </source>
</reference>
<evidence type="ECO:0000313" key="4">
    <source>
        <dbReference type="Proteomes" id="UP000625780"/>
    </source>
</evidence>
<dbReference type="Gene3D" id="2.120.10.30">
    <property type="entry name" value="TolB, C-terminal domain"/>
    <property type="match status" value="2"/>
</dbReference>
<dbReference type="SUPFAM" id="SSF69304">
    <property type="entry name" value="Tricorn protease N-terminal domain"/>
    <property type="match status" value="1"/>
</dbReference>
<proteinExistence type="predicted"/>
<feature type="region of interest" description="Disordered" evidence="1">
    <location>
        <begin position="301"/>
        <end position="321"/>
    </location>
</feature>
<organism evidence="3 4">
    <name type="scientific">Muriicola marianensis</name>
    <dbReference type="NCBI Taxonomy" id="1324801"/>
    <lineage>
        <taxon>Bacteria</taxon>
        <taxon>Pseudomonadati</taxon>
        <taxon>Bacteroidota</taxon>
        <taxon>Flavobacteriia</taxon>
        <taxon>Flavobacteriales</taxon>
        <taxon>Flavobacteriaceae</taxon>
        <taxon>Muriicola</taxon>
    </lineage>
</organism>
<name>A0ABQ1QV37_9FLAO</name>
<feature type="domain" description="Prolow-density lipoprotein receptor-related protein 1-like beta-propeller" evidence="2">
    <location>
        <begin position="59"/>
        <end position="309"/>
    </location>
</feature>
<feature type="compositionally biased region" description="Polar residues" evidence="1">
    <location>
        <begin position="304"/>
        <end position="313"/>
    </location>
</feature>
<dbReference type="InterPro" id="IPR011042">
    <property type="entry name" value="6-blade_b-propeller_TolB-like"/>
</dbReference>
<sequence>MQAYIHTFGILMKMMYTRGILITIILVLTSCKSEVKTPEKDSNEPQGTIAFVSTRDGNREIYIMDPAGENLRNISNNPALDYGPSWLPDGSGIMAYSNRDGNPEIYLFDLQRDSAIRITTHPGNNVLPEVSLDGKEIVFMSNRNGKSRSVYKMKIDGSDQVALTDNDAYEESPSWSPDGRHILFTRQLRQEGDTTHAANGEIFRMRSDGSQVERITDKEGYDSGAIYSPDGKQIAFYGPDGETFDIFLMKADGSDIRNITRDTLDCYSPSWSPDGKWIAYTAGSEDQYDIYIIHPESGEKRRLTNTSVRNESPSWGPVTDR</sequence>
<comment type="caution">
    <text evidence="3">The sequence shown here is derived from an EMBL/GenBank/DDBJ whole genome shotgun (WGS) entry which is preliminary data.</text>
</comment>
<dbReference type="InterPro" id="IPR032485">
    <property type="entry name" value="LRP1-like_beta_prop"/>
</dbReference>
<dbReference type="PANTHER" id="PTHR36842">
    <property type="entry name" value="PROTEIN TOLB HOMOLOG"/>
    <property type="match status" value="1"/>
</dbReference>
<evidence type="ECO:0000259" key="2">
    <source>
        <dbReference type="Pfam" id="PF16472"/>
    </source>
</evidence>
<gene>
    <name evidence="3" type="ORF">GCM10011361_10500</name>
</gene>
<dbReference type="PANTHER" id="PTHR36842:SF1">
    <property type="entry name" value="PROTEIN TOLB"/>
    <property type="match status" value="1"/>
</dbReference>
<keyword evidence="4" id="KW-1185">Reference proteome</keyword>
<evidence type="ECO:0000313" key="3">
    <source>
        <dbReference type="EMBL" id="GGD45431.1"/>
    </source>
</evidence>
<evidence type="ECO:0000256" key="1">
    <source>
        <dbReference type="SAM" id="MobiDB-lite"/>
    </source>
</evidence>
<dbReference type="EMBL" id="BMFH01000001">
    <property type="protein sequence ID" value="GGD45431.1"/>
    <property type="molecule type" value="Genomic_DNA"/>
</dbReference>
<protein>
    <recommendedName>
        <fullName evidence="2">Prolow-density lipoprotein receptor-related protein 1-like beta-propeller domain-containing protein</fullName>
    </recommendedName>
</protein>
<accession>A0ABQ1QV37</accession>